<comment type="caution">
    <text evidence="1">The sequence shown here is derived from an EMBL/GenBank/DDBJ whole genome shotgun (WGS) entry which is preliminary data.</text>
</comment>
<dbReference type="EMBL" id="JBHSQV010000032">
    <property type="protein sequence ID" value="MFC5985860.1"/>
    <property type="molecule type" value="Genomic_DNA"/>
</dbReference>
<evidence type="ECO:0000313" key="1">
    <source>
        <dbReference type="EMBL" id="MFC5985860.1"/>
    </source>
</evidence>
<dbReference type="RefSeq" id="WP_379893105.1">
    <property type="nucleotide sequence ID" value="NZ_CBCSCT010000013.1"/>
</dbReference>
<keyword evidence="2" id="KW-1185">Reference proteome</keyword>
<evidence type="ECO:0000313" key="2">
    <source>
        <dbReference type="Proteomes" id="UP001596250"/>
    </source>
</evidence>
<gene>
    <name evidence="1" type="ORF">ACFPXP_05375</name>
</gene>
<reference evidence="2" key="1">
    <citation type="journal article" date="2019" name="Int. J. Syst. Evol. Microbiol.">
        <title>The Global Catalogue of Microorganisms (GCM) 10K type strain sequencing project: providing services to taxonomists for standard genome sequencing and annotation.</title>
        <authorList>
            <consortium name="The Broad Institute Genomics Platform"/>
            <consortium name="The Broad Institute Genome Sequencing Center for Infectious Disease"/>
            <person name="Wu L."/>
            <person name="Ma J."/>
        </authorList>
    </citation>
    <scope>NUCLEOTIDE SEQUENCE [LARGE SCALE GENOMIC DNA]</scope>
    <source>
        <strain evidence="2">CCM 8749</strain>
    </source>
</reference>
<proteinExistence type="predicted"/>
<protein>
    <recommendedName>
        <fullName evidence="3">Hemerythrin-like domain-containing protein</fullName>
    </recommendedName>
</protein>
<name>A0ABW1ILE2_9BACL</name>
<evidence type="ECO:0008006" key="3">
    <source>
        <dbReference type="Google" id="ProtNLM"/>
    </source>
</evidence>
<dbReference type="Proteomes" id="UP001596250">
    <property type="component" value="Unassembled WGS sequence"/>
</dbReference>
<organism evidence="1 2">
    <name type="scientific">Marinicrinis lubricantis</name>
    <dbReference type="NCBI Taxonomy" id="2086470"/>
    <lineage>
        <taxon>Bacteria</taxon>
        <taxon>Bacillati</taxon>
        <taxon>Bacillota</taxon>
        <taxon>Bacilli</taxon>
        <taxon>Bacillales</taxon>
        <taxon>Paenibacillaceae</taxon>
    </lineage>
</organism>
<sequence length="151" mass="18034">MTQPFVPNEENPGTKVDVNEIWIQMKREHAALSNELEEICAMCARYKEEDSTPYQAKSLMERIRDFMEDYGAHHEWEQAWHEQLSDVYPQETAREQQVRETGYQMIMELCEEMMRSIKQKLVKEEPLSQALAILQRRVAEQESAFQYRYQP</sequence>
<accession>A0ABW1ILE2</accession>